<accession>A0A9D4R4C1</accession>
<proteinExistence type="predicted"/>
<sequence>MNSSMYGSTRSILAPSTAANGNFFEQSSRPKLCKGLRNNDRKPVAETLAKIRENDANIPISAMMNITRQLNNQFYDLYYVL</sequence>
<evidence type="ECO:0000313" key="2">
    <source>
        <dbReference type="Proteomes" id="UP000828390"/>
    </source>
</evidence>
<reference evidence="1" key="2">
    <citation type="submission" date="2020-11" db="EMBL/GenBank/DDBJ databases">
        <authorList>
            <person name="McCartney M.A."/>
            <person name="Auch B."/>
            <person name="Kono T."/>
            <person name="Mallez S."/>
            <person name="Becker A."/>
            <person name="Gohl D.M."/>
            <person name="Silverstein K.A.T."/>
            <person name="Koren S."/>
            <person name="Bechman K.B."/>
            <person name="Herman A."/>
            <person name="Abrahante J.E."/>
            <person name="Garbe J."/>
        </authorList>
    </citation>
    <scope>NUCLEOTIDE SEQUENCE</scope>
    <source>
        <strain evidence="1">Duluth1</strain>
        <tissue evidence="1">Whole animal</tissue>
    </source>
</reference>
<comment type="caution">
    <text evidence="1">The sequence shown here is derived from an EMBL/GenBank/DDBJ whole genome shotgun (WGS) entry which is preliminary data.</text>
</comment>
<dbReference type="EMBL" id="JAIWYP010000003">
    <property type="protein sequence ID" value="KAH3854474.1"/>
    <property type="molecule type" value="Genomic_DNA"/>
</dbReference>
<reference evidence="1" key="1">
    <citation type="journal article" date="2019" name="bioRxiv">
        <title>The Genome of the Zebra Mussel, Dreissena polymorpha: A Resource for Invasive Species Research.</title>
        <authorList>
            <person name="McCartney M.A."/>
            <person name="Auch B."/>
            <person name="Kono T."/>
            <person name="Mallez S."/>
            <person name="Zhang Y."/>
            <person name="Obille A."/>
            <person name="Becker A."/>
            <person name="Abrahante J.E."/>
            <person name="Garbe J."/>
            <person name="Badalamenti J.P."/>
            <person name="Herman A."/>
            <person name="Mangelson H."/>
            <person name="Liachko I."/>
            <person name="Sullivan S."/>
            <person name="Sone E.D."/>
            <person name="Koren S."/>
            <person name="Silverstein K.A.T."/>
            <person name="Beckman K.B."/>
            <person name="Gohl D.M."/>
        </authorList>
    </citation>
    <scope>NUCLEOTIDE SEQUENCE</scope>
    <source>
        <strain evidence="1">Duluth1</strain>
        <tissue evidence="1">Whole animal</tissue>
    </source>
</reference>
<protein>
    <submittedName>
        <fullName evidence="1">Uncharacterized protein</fullName>
    </submittedName>
</protein>
<organism evidence="1 2">
    <name type="scientific">Dreissena polymorpha</name>
    <name type="common">Zebra mussel</name>
    <name type="synonym">Mytilus polymorpha</name>
    <dbReference type="NCBI Taxonomy" id="45954"/>
    <lineage>
        <taxon>Eukaryota</taxon>
        <taxon>Metazoa</taxon>
        <taxon>Spiralia</taxon>
        <taxon>Lophotrochozoa</taxon>
        <taxon>Mollusca</taxon>
        <taxon>Bivalvia</taxon>
        <taxon>Autobranchia</taxon>
        <taxon>Heteroconchia</taxon>
        <taxon>Euheterodonta</taxon>
        <taxon>Imparidentia</taxon>
        <taxon>Neoheterodontei</taxon>
        <taxon>Myida</taxon>
        <taxon>Dreissenoidea</taxon>
        <taxon>Dreissenidae</taxon>
        <taxon>Dreissena</taxon>
    </lineage>
</organism>
<evidence type="ECO:0000313" key="1">
    <source>
        <dbReference type="EMBL" id="KAH3854474.1"/>
    </source>
</evidence>
<keyword evidence="2" id="KW-1185">Reference proteome</keyword>
<gene>
    <name evidence="1" type="ORF">DPMN_097016</name>
</gene>
<name>A0A9D4R4C1_DREPO</name>
<dbReference type="Proteomes" id="UP000828390">
    <property type="component" value="Unassembled WGS sequence"/>
</dbReference>
<dbReference type="AlphaFoldDB" id="A0A9D4R4C1"/>